<dbReference type="AlphaFoldDB" id="A0A8S4Q5V7"/>
<sequence>ANLTDTSCSRTDYGDKNVFRLECDFKSMVKIDRVTLYPNSTDACTKTNQDCTLNITELAIRNCKHQQKCQLSLNSYAKQNKKICCAPLVCHNIAYQCVPGR</sequence>
<evidence type="ECO:0000313" key="2">
    <source>
        <dbReference type="Proteomes" id="UP000749559"/>
    </source>
</evidence>
<evidence type="ECO:0000313" key="1">
    <source>
        <dbReference type="EMBL" id="CAH1801250.1"/>
    </source>
</evidence>
<keyword evidence="2" id="KW-1185">Reference proteome</keyword>
<feature type="non-terminal residue" evidence="1">
    <location>
        <position position="1"/>
    </location>
</feature>
<gene>
    <name evidence="1" type="ORF">OFUS_LOCUS25059</name>
</gene>
<feature type="non-terminal residue" evidence="1">
    <location>
        <position position="101"/>
    </location>
</feature>
<dbReference type="EMBL" id="CAIIXF020000012">
    <property type="protein sequence ID" value="CAH1801250.1"/>
    <property type="molecule type" value="Genomic_DNA"/>
</dbReference>
<name>A0A8S4Q5V7_OWEFU</name>
<protein>
    <submittedName>
        <fullName evidence="1">Uncharacterized protein</fullName>
    </submittedName>
</protein>
<dbReference type="Proteomes" id="UP000749559">
    <property type="component" value="Unassembled WGS sequence"/>
</dbReference>
<comment type="caution">
    <text evidence="1">The sequence shown here is derived from an EMBL/GenBank/DDBJ whole genome shotgun (WGS) entry which is preliminary data.</text>
</comment>
<accession>A0A8S4Q5V7</accession>
<reference evidence="1" key="1">
    <citation type="submission" date="2022-03" db="EMBL/GenBank/DDBJ databases">
        <authorList>
            <person name="Martin C."/>
        </authorList>
    </citation>
    <scope>NUCLEOTIDE SEQUENCE</scope>
</reference>
<organism evidence="1 2">
    <name type="scientific">Owenia fusiformis</name>
    <name type="common">Polychaete worm</name>
    <dbReference type="NCBI Taxonomy" id="6347"/>
    <lineage>
        <taxon>Eukaryota</taxon>
        <taxon>Metazoa</taxon>
        <taxon>Spiralia</taxon>
        <taxon>Lophotrochozoa</taxon>
        <taxon>Annelida</taxon>
        <taxon>Polychaeta</taxon>
        <taxon>Sedentaria</taxon>
        <taxon>Canalipalpata</taxon>
        <taxon>Sabellida</taxon>
        <taxon>Oweniida</taxon>
        <taxon>Oweniidae</taxon>
        <taxon>Owenia</taxon>
    </lineage>
</organism>
<proteinExistence type="predicted"/>